<feature type="region of interest" description="Disordered" evidence="1">
    <location>
        <begin position="103"/>
        <end position="138"/>
    </location>
</feature>
<gene>
    <name evidence="3" type="ORF">ABEB36_005029</name>
</gene>
<organism evidence="3 4">
    <name type="scientific">Hypothenemus hampei</name>
    <name type="common">Coffee berry borer</name>
    <dbReference type="NCBI Taxonomy" id="57062"/>
    <lineage>
        <taxon>Eukaryota</taxon>
        <taxon>Metazoa</taxon>
        <taxon>Ecdysozoa</taxon>
        <taxon>Arthropoda</taxon>
        <taxon>Hexapoda</taxon>
        <taxon>Insecta</taxon>
        <taxon>Pterygota</taxon>
        <taxon>Neoptera</taxon>
        <taxon>Endopterygota</taxon>
        <taxon>Coleoptera</taxon>
        <taxon>Polyphaga</taxon>
        <taxon>Cucujiformia</taxon>
        <taxon>Curculionidae</taxon>
        <taxon>Scolytinae</taxon>
        <taxon>Hypothenemus</taxon>
    </lineage>
</organism>
<evidence type="ECO:0000256" key="1">
    <source>
        <dbReference type="SAM" id="MobiDB-lite"/>
    </source>
</evidence>
<accession>A0ABD1EWP3</accession>
<feature type="chain" id="PRO_5044832551" evidence="2">
    <location>
        <begin position="21"/>
        <end position="320"/>
    </location>
</feature>
<sequence>MKWLISSACVFSVLLLTTYAAPSPTGLQVSASASGSTGGGLAGILQNIDIAGLLQGVNSFVKLVGAFCPPLSQVLDNVIQNVTSTAFRVFGRIILRGGGLGGGSSSGGDSGQKVNVVLPTFPPDEDYEDEDEDGSTTVSTNGAVLAQELNAVTDASAAAEIDDTANRISKRHIRVVREAVPEAAEAHDDQEGAESAPQPGQDLNDVDDQDRNKRYSPFGGGDDHDGQTGAGSGNFLFDIIRLVAGSGATEESDEHEAGGVAEVDVKHADVSTEGIPGPITRLFVIANRGLANLVQDLILRLAQTSERLVNFKARLITALI</sequence>
<dbReference type="EMBL" id="JBDJPC010000004">
    <property type="protein sequence ID" value="KAL1505461.1"/>
    <property type="molecule type" value="Genomic_DNA"/>
</dbReference>
<dbReference type="Proteomes" id="UP001566132">
    <property type="component" value="Unassembled WGS sequence"/>
</dbReference>
<evidence type="ECO:0000313" key="4">
    <source>
        <dbReference type="Proteomes" id="UP001566132"/>
    </source>
</evidence>
<reference evidence="3 4" key="1">
    <citation type="submission" date="2024-05" db="EMBL/GenBank/DDBJ databases">
        <title>Genetic variation in Jamaican populations of the coffee berry borer (Hypothenemus hampei).</title>
        <authorList>
            <person name="Errbii M."/>
            <person name="Myrie A."/>
        </authorList>
    </citation>
    <scope>NUCLEOTIDE SEQUENCE [LARGE SCALE GENOMIC DNA]</scope>
    <source>
        <strain evidence="3">JA-Hopewell-2020-01-JO</strain>
        <tissue evidence="3">Whole body</tissue>
    </source>
</reference>
<evidence type="ECO:0000256" key="2">
    <source>
        <dbReference type="SAM" id="SignalP"/>
    </source>
</evidence>
<keyword evidence="4" id="KW-1185">Reference proteome</keyword>
<protein>
    <submittedName>
        <fullName evidence="3">Uncharacterized protein</fullName>
    </submittedName>
</protein>
<evidence type="ECO:0000313" key="3">
    <source>
        <dbReference type="EMBL" id="KAL1505461.1"/>
    </source>
</evidence>
<feature type="compositionally biased region" description="Acidic residues" evidence="1">
    <location>
        <begin position="123"/>
        <end position="134"/>
    </location>
</feature>
<feature type="signal peptide" evidence="2">
    <location>
        <begin position="1"/>
        <end position="20"/>
    </location>
</feature>
<name>A0ABD1EWP3_HYPHA</name>
<feature type="region of interest" description="Disordered" evidence="1">
    <location>
        <begin position="182"/>
        <end position="227"/>
    </location>
</feature>
<proteinExistence type="predicted"/>
<keyword evidence="2" id="KW-0732">Signal</keyword>
<dbReference type="AlphaFoldDB" id="A0ABD1EWP3"/>
<comment type="caution">
    <text evidence="3">The sequence shown here is derived from an EMBL/GenBank/DDBJ whole genome shotgun (WGS) entry which is preliminary data.</text>
</comment>